<feature type="chain" id="PRO_5003310848" evidence="1">
    <location>
        <begin position="26"/>
        <end position="473"/>
    </location>
</feature>
<gene>
    <name evidence="2" type="ordered locus">Trebr_1925</name>
</gene>
<dbReference type="RefSeq" id="WP_013759048.1">
    <property type="nucleotide sequence ID" value="NC_015500.1"/>
</dbReference>
<accession>F4LJ99</accession>
<sequence>MNYSFKKKIGTVGAALLVLGTASFAQQTIDAKTTANFEMRAHTSAGYDFETNRSGLETQIDQVQVWFEIFPYDTYGVTPQAKKGLNVSIRAEGLKYAFKWFDMYRKPTDDTAESVSSAGRYSESRMDTFECERIVAEVGYRDFYLSIADTDNPVWFSSASLQSIFDELAKKSGDENLLGIPFTGITKDSVKSAAANFDISGILSAGYRTDLLSAAVKAASKGTWLDNERNAWIFGGSITAKPLKDLSASADFLTTVNYTFKESTREYVDVTQFGLKSDYAFHLTDEYVIKPYAGFDGMYKQNEFSWEAGAGFTFYWRGAEYAVPYDILNIWNLKIPVGFSAALNVNDANQVNLICSLFEDSAPGGLIPNLGGFAEFELRNAASSDGKDARAGIAVQIEYRVTKKIRPYLFAKYVQGYGSGKLTGTDDLNTRAGVLFVPAPRFSVDLRYERSDKTGKNPVYDDGAITARFAIKL</sequence>
<dbReference type="STRING" id="906968.Trebr_1925"/>
<reference evidence="3" key="1">
    <citation type="submission" date="2011-04" db="EMBL/GenBank/DDBJ databases">
        <title>The complete genome of Treponema brennaborense DSM 12168.</title>
        <authorList>
            <person name="Lucas S."/>
            <person name="Han J."/>
            <person name="Lapidus A."/>
            <person name="Bruce D."/>
            <person name="Goodwin L."/>
            <person name="Pitluck S."/>
            <person name="Peters L."/>
            <person name="Kyrpides N."/>
            <person name="Mavromatis K."/>
            <person name="Ivanova N."/>
            <person name="Mikhailova N."/>
            <person name="Pagani I."/>
            <person name="Teshima H."/>
            <person name="Detter J.C."/>
            <person name="Tapia R."/>
            <person name="Han C."/>
            <person name="Land M."/>
            <person name="Hauser L."/>
            <person name="Markowitz V."/>
            <person name="Cheng J.-F."/>
            <person name="Hugenholtz P."/>
            <person name="Woyke T."/>
            <person name="Wu D."/>
            <person name="Gronow S."/>
            <person name="Wellnitz S."/>
            <person name="Brambilla E."/>
            <person name="Klenk H.-P."/>
            <person name="Eisen J.A."/>
        </authorList>
    </citation>
    <scope>NUCLEOTIDE SEQUENCE [LARGE SCALE GENOMIC DNA]</scope>
    <source>
        <strain evidence="3">DSM 12168 / CIP 105900 / DD5/3</strain>
    </source>
</reference>
<organism evidence="2 3">
    <name type="scientific">Treponema brennaborense (strain DSM 12168 / CIP 105900 / DD5/3)</name>
    <dbReference type="NCBI Taxonomy" id="906968"/>
    <lineage>
        <taxon>Bacteria</taxon>
        <taxon>Pseudomonadati</taxon>
        <taxon>Spirochaetota</taxon>
        <taxon>Spirochaetia</taxon>
        <taxon>Spirochaetales</taxon>
        <taxon>Treponemataceae</taxon>
        <taxon>Treponema</taxon>
    </lineage>
</organism>
<evidence type="ECO:0000313" key="3">
    <source>
        <dbReference type="Proteomes" id="UP000006546"/>
    </source>
</evidence>
<feature type="signal peptide" evidence="1">
    <location>
        <begin position="1"/>
        <end position="25"/>
    </location>
</feature>
<dbReference type="KEGG" id="tbe:Trebr_1925"/>
<name>F4LJ99_TREBD</name>
<dbReference type="Proteomes" id="UP000006546">
    <property type="component" value="Chromosome"/>
</dbReference>
<keyword evidence="3" id="KW-1185">Reference proteome</keyword>
<dbReference type="AlphaFoldDB" id="F4LJ99"/>
<evidence type="ECO:0000256" key="1">
    <source>
        <dbReference type="SAM" id="SignalP"/>
    </source>
</evidence>
<dbReference type="EMBL" id="CP002696">
    <property type="protein sequence ID" value="AEE17344.1"/>
    <property type="molecule type" value="Genomic_DNA"/>
</dbReference>
<protein>
    <submittedName>
        <fullName evidence="2">Uncharacterized protein</fullName>
    </submittedName>
</protein>
<dbReference type="HOGENOM" id="CLU_577379_0_0_12"/>
<dbReference type="eggNOG" id="ENOG5031S0U">
    <property type="taxonomic scope" value="Bacteria"/>
</dbReference>
<keyword evidence="1" id="KW-0732">Signal</keyword>
<evidence type="ECO:0000313" key="2">
    <source>
        <dbReference type="EMBL" id="AEE17344.1"/>
    </source>
</evidence>
<proteinExistence type="predicted"/>
<dbReference type="OrthoDB" id="9827124at2"/>